<keyword evidence="1" id="KW-1133">Transmembrane helix</keyword>
<feature type="transmembrane region" description="Helical" evidence="1">
    <location>
        <begin position="60"/>
        <end position="79"/>
    </location>
</feature>
<name>A0A2P4ZXK3_9HYPO</name>
<organism evidence="2 3">
    <name type="scientific">Trichoderma gamsii</name>
    <dbReference type="NCBI Taxonomy" id="398673"/>
    <lineage>
        <taxon>Eukaryota</taxon>
        <taxon>Fungi</taxon>
        <taxon>Dikarya</taxon>
        <taxon>Ascomycota</taxon>
        <taxon>Pezizomycotina</taxon>
        <taxon>Sordariomycetes</taxon>
        <taxon>Hypocreomycetidae</taxon>
        <taxon>Hypocreales</taxon>
        <taxon>Hypocreaceae</taxon>
        <taxon>Trichoderma</taxon>
    </lineage>
</organism>
<feature type="transmembrane region" description="Helical" evidence="1">
    <location>
        <begin position="173"/>
        <end position="190"/>
    </location>
</feature>
<evidence type="ECO:0000256" key="1">
    <source>
        <dbReference type="SAM" id="Phobius"/>
    </source>
</evidence>
<keyword evidence="1" id="KW-0812">Transmembrane</keyword>
<feature type="transmembrane region" description="Helical" evidence="1">
    <location>
        <begin position="239"/>
        <end position="260"/>
    </location>
</feature>
<comment type="caution">
    <text evidence="2">The sequence shown here is derived from an EMBL/GenBank/DDBJ whole genome shotgun (WGS) entry which is preliminary data.</text>
</comment>
<dbReference type="AlphaFoldDB" id="A0A2P4ZXK3"/>
<evidence type="ECO:0000313" key="2">
    <source>
        <dbReference type="EMBL" id="PON29029.1"/>
    </source>
</evidence>
<dbReference type="PANTHER" id="PTHR35043">
    <property type="entry name" value="TRANSCRIPTION FACTOR DOMAIN-CONTAINING PROTEIN"/>
    <property type="match status" value="1"/>
</dbReference>
<feature type="transmembrane region" description="Helical" evidence="1">
    <location>
        <begin position="202"/>
        <end position="218"/>
    </location>
</feature>
<protein>
    <submittedName>
        <fullName evidence="2">Uncharacterized protein</fullName>
    </submittedName>
</protein>
<dbReference type="Proteomes" id="UP000054821">
    <property type="component" value="Unassembled WGS sequence"/>
</dbReference>
<feature type="transmembrane region" description="Helical" evidence="1">
    <location>
        <begin position="85"/>
        <end position="103"/>
    </location>
</feature>
<dbReference type="RefSeq" id="XP_018666504.1">
    <property type="nucleotide sequence ID" value="XM_018800362.1"/>
</dbReference>
<accession>A0A2P4ZXK3</accession>
<evidence type="ECO:0000313" key="3">
    <source>
        <dbReference type="Proteomes" id="UP000054821"/>
    </source>
</evidence>
<keyword evidence="3" id="KW-1185">Reference proteome</keyword>
<gene>
    <name evidence="2" type="ORF">TGAM01_v202137</name>
</gene>
<dbReference type="PANTHER" id="PTHR35043:SF7">
    <property type="entry name" value="TRANSCRIPTION FACTOR DOMAIN-CONTAINING PROTEIN"/>
    <property type="match status" value="1"/>
</dbReference>
<proteinExistence type="predicted"/>
<dbReference type="EMBL" id="JPDN02000005">
    <property type="protein sequence ID" value="PON29029.1"/>
    <property type="molecule type" value="Genomic_DNA"/>
</dbReference>
<sequence>MGTKLPYWKVQNIAALSGNLWTLDSKQLAIAKEKGIITDLPNIKTAEIDDKNKSDALVKVLAVMQVVWMIIQLCARVYYRHPFAPLELGTVTFSATAIILYIVEWDKPKDVNTPFYVKAASSPVSEDAFKAIVEAAPFPYMQFPLVQYKHYYMPSVAFHETYGSLKVIDAKSFVVAMITVVSFGGIHLLAWDLQFPTPVEGLLWKISAIMTIACPAFYGSSHLPWWERIQKDATARERFLINGVAGFTSFFYFFARLFLITESIRSLYYLPRGAYIATWTADFPHLS</sequence>
<dbReference type="STRING" id="398673.A0A2P4ZXK3"/>
<reference evidence="2 3" key="1">
    <citation type="journal article" date="2016" name="Genome Announc.">
        <title>Draft Whole-Genome Sequence of Trichoderma gamsii T6085, a Promising Biocontrol Agent of Fusarium Head Blight on Wheat.</title>
        <authorList>
            <person name="Baroncelli R."/>
            <person name="Zapparata A."/>
            <person name="Piaggeschi G."/>
            <person name="Sarrocco S."/>
            <person name="Vannacci G."/>
        </authorList>
    </citation>
    <scope>NUCLEOTIDE SEQUENCE [LARGE SCALE GENOMIC DNA]</scope>
    <source>
        <strain evidence="2 3">T6085</strain>
    </source>
</reference>
<dbReference type="GeneID" id="29980445"/>
<keyword evidence="1" id="KW-0472">Membrane</keyword>